<feature type="compositionally biased region" description="Basic and acidic residues" evidence="1">
    <location>
        <begin position="170"/>
        <end position="180"/>
    </location>
</feature>
<dbReference type="EMBL" id="GL883182">
    <property type="protein sequence ID" value="EGF98208.1"/>
    <property type="molecule type" value="Genomic_DNA"/>
</dbReference>
<evidence type="ECO:0000313" key="3">
    <source>
        <dbReference type="Proteomes" id="UP000001072"/>
    </source>
</evidence>
<protein>
    <submittedName>
        <fullName evidence="2">Uncharacterized protein</fullName>
    </submittedName>
</protein>
<feature type="region of interest" description="Disordered" evidence="1">
    <location>
        <begin position="170"/>
        <end position="225"/>
    </location>
</feature>
<feature type="region of interest" description="Disordered" evidence="1">
    <location>
        <begin position="52"/>
        <end position="130"/>
    </location>
</feature>
<dbReference type="HOGENOM" id="CLU_799461_0_0_1"/>
<accession>F4SAX3</accession>
<dbReference type="AlphaFoldDB" id="F4SAX3"/>
<dbReference type="KEGG" id="mlr:MELLADRAFT_113740"/>
<keyword evidence="3" id="KW-1185">Reference proteome</keyword>
<feature type="compositionally biased region" description="Polar residues" evidence="1">
    <location>
        <begin position="61"/>
        <end position="83"/>
    </location>
</feature>
<organism evidence="3">
    <name type="scientific">Melampsora larici-populina (strain 98AG31 / pathotype 3-4-7)</name>
    <name type="common">Poplar leaf rust fungus</name>
    <dbReference type="NCBI Taxonomy" id="747676"/>
    <lineage>
        <taxon>Eukaryota</taxon>
        <taxon>Fungi</taxon>
        <taxon>Dikarya</taxon>
        <taxon>Basidiomycota</taxon>
        <taxon>Pucciniomycotina</taxon>
        <taxon>Pucciniomycetes</taxon>
        <taxon>Pucciniales</taxon>
        <taxon>Melampsoraceae</taxon>
        <taxon>Melampsora</taxon>
    </lineage>
</organism>
<dbReference type="GeneID" id="18925084"/>
<dbReference type="RefSeq" id="XP_007418553.1">
    <property type="nucleotide sequence ID" value="XM_007418491.1"/>
</dbReference>
<dbReference type="InParanoid" id="F4SAX3"/>
<reference evidence="3" key="1">
    <citation type="journal article" date="2011" name="Proc. Natl. Acad. Sci. U.S.A.">
        <title>Obligate biotrophy features unraveled by the genomic analysis of rust fungi.</title>
        <authorList>
            <person name="Duplessis S."/>
            <person name="Cuomo C.A."/>
            <person name="Lin Y.-C."/>
            <person name="Aerts A."/>
            <person name="Tisserant E."/>
            <person name="Veneault-Fourrey C."/>
            <person name="Joly D.L."/>
            <person name="Hacquard S."/>
            <person name="Amselem J."/>
            <person name="Cantarel B.L."/>
            <person name="Chiu R."/>
            <person name="Coutinho P.M."/>
            <person name="Feau N."/>
            <person name="Field M."/>
            <person name="Frey P."/>
            <person name="Gelhaye E."/>
            <person name="Goldberg J."/>
            <person name="Grabherr M.G."/>
            <person name="Kodira C.D."/>
            <person name="Kohler A."/>
            <person name="Kuees U."/>
            <person name="Lindquist E.A."/>
            <person name="Lucas S.M."/>
            <person name="Mago R."/>
            <person name="Mauceli E."/>
            <person name="Morin E."/>
            <person name="Murat C."/>
            <person name="Pangilinan J.L."/>
            <person name="Park R."/>
            <person name="Pearson M."/>
            <person name="Quesneville H."/>
            <person name="Rouhier N."/>
            <person name="Sakthikumar S."/>
            <person name="Salamov A.A."/>
            <person name="Schmutz J."/>
            <person name="Selles B."/>
            <person name="Shapiro H."/>
            <person name="Tanguay P."/>
            <person name="Tuskan G.A."/>
            <person name="Henrissat B."/>
            <person name="Van de Peer Y."/>
            <person name="Rouze P."/>
            <person name="Ellis J.G."/>
            <person name="Dodds P.N."/>
            <person name="Schein J.E."/>
            <person name="Zhong S."/>
            <person name="Hamelin R.C."/>
            <person name="Grigoriev I.V."/>
            <person name="Szabo L.J."/>
            <person name="Martin F."/>
        </authorList>
    </citation>
    <scope>NUCLEOTIDE SEQUENCE [LARGE SCALE GENOMIC DNA]</scope>
    <source>
        <strain evidence="3">98AG31 / pathotype 3-4-7</strain>
    </source>
</reference>
<evidence type="ECO:0000256" key="1">
    <source>
        <dbReference type="SAM" id="MobiDB-lite"/>
    </source>
</evidence>
<proteinExistence type="predicted"/>
<name>F4SAX3_MELLP</name>
<dbReference type="VEuPathDB" id="FungiDB:MELLADRAFT_113740"/>
<dbReference type="Proteomes" id="UP000001072">
    <property type="component" value="Unassembled WGS sequence"/>
</dbReference>
<gene>
    <name evidence="2" type="ORF">MELLADRAFT_113740</name>
</gene>
<evidence type="ECO:0000313" key="2">
    <source>
        <dbReference type="EMBL" id="EGF98208.1"/>
    </source>
</evidence>
<sequence>MADLSSLLQSATIPTLRSYMLEHFPCVVVRDGMKLQELKRLAKKWDKLAQDSPAFRKRPSDSTITSNPGTSDCKSAGTSVNADTTQPTLKKQKLTAPRKTPRRSEKTPARPQTSPRVAKPVSLAPRRRSQTSSRAILFPYNLYIFFQPTNPVEIAQPTVSQPVDIVIEEIRERSQMDRNSKPRKKSKKMVTYSSSLTSLSDDEDRLESRVANSQPKQPIIKPDTSNTTLVDIDELEDLLFNPAYNLPTVACNQSSPCKGFPEKLIDAPDFVPEEINLMHFDEDHLQDQDEKGVNHQVHLSSSQAYSCKNDCHEEIRLLKARIQKLEDIAFPKSQLVASCGPILSKLS</sequence>